<sequence>MARDGDGGHSLARSTRLIHADMLLRPLLSTSARI</sequence>
<dbReference type="EMBL" id="GGEC01059077">
    <property type="protein sequence ID" value="MBX39561.1"/>
    <property type="molecule type" value="Transcribed_RNA"/>
</dbReference>
<reference evidence="1" key="1">
    <citation type="submission" date="2018-02" db="EMBL/GenBank/DDBJ databases">
        <title>Rhizophora mucronata_Transcriptome.</title>
        <authorList>
            <person name="Meera S.P."/>
            <person name="Sreeshan A."/>
            <person name="Augustine A."/>
        </authorList>
    </citation>
    <scope>NUCLEOTIDE SEQUENCE</scope>
    <source>
        <tissue evidence="1">Leaf</tissue>
    </source>
</reference>
<name>A0A2P2NAR0_RHIMU</name>
<evidence type="ECO:0000313" key="1">
    <source>
        <dbReference type="EMBL" id="MBX39561.1"/>
    </source>
</evidence>
<organism evidence="1">
    <name type="scientific">Rhizophora mucronata</name>
    <name type="common">Asiatic mangrove</name>
    <dbReference type="NCBI Taxonomy" id="61149"/>
    <lineage>
        <taxon>Eukaryota</taxon>
        <taxon>Viridiplantae</taxon>
        <taxon>Streptophyta</taxon>
        <taxon>Embryophyta</taxon>
        <taxon>Tracheophyta</taxon>
        <taxon>Spermatophyta</taxon>
        <taxon>Magnoliopsida</taxon>
        <taxon>eudicotyledons</taxon>
        <taxon>Gunneridae</taxon>
        <taxon>Pentapetalae</taxon>
        <taxon>rosids</taxon>
        <taxon>fabids</taxon>
        <taxon>Malpighiales</taxon>
        <taxon>Rhizophoraceae</taxon>
        <taxon>Rhizophora</taxon>
    </lineage>
</organism>
<proteinExistence type="predicted"/>
<dbReference type="AlphaFoldDB" id="A0A2P2NAR0"/>
<protein>
    <submittedName>
        <fullName evidence="1">Uncharacterized protein</fullName>
    </submittedName>
</protein>
<accession>A0A2P2NAR0</accession>